<name>A0AA39T2E5_9PEZI</name>
<evidence type="ECO:0000256" key="1">
    <source>
        <dbReference type="SAM" id="MobiDB-lite"/>
    </source>
</evidence>
<proteinExistence type="predicted"/>
<feature type="region of interest" description="Disordered" evidence="1">
    <location>
        <begin position="149"/>
        <end position="184"/>
    </location>
</feature>
<sequence>MSTISPPLAAAAEASDSIQNLQLRLFPTFQDLIQAVNDLTESLGFRVVNLAASNPGPDGSFRRRDLICGRRWSEYASLRDDGGGGGLKTRRLKYIKTRQFRCKWRARACLRKCAGAWVFIMMETSHNHPPGLKRAESEVTAANPWRALMPKPQQPHADIAADSASQVRAASPGPPTPIPEPRSLADIASHGLALLSGLQPYADSASQEVRAGPTPLPGRP</sequence>
<keyword evidence="3" id="KW-1185">Reference proteome</keyword>
<comment type="caution">
    <text evidence="2">The sequence shown here is derived from an EMBL/GenBank/DDBJ whole genome shotgun (WGS) entry which is preliminary data.</text>
</comment>
<protein>
    <recommendedName>
        <fullName evidence="4">WRKY domain-containing protein</fullName>
    </recommendedName>
</protein>
<dbReference type="EMBL" id="JAULSR010000009">
    <property type="protein sequence ID" value="KAK0612676.1"/>
    <property type="molecule type" value="Genomic_DNA"/>
</dbReference>
<dbReference type="Proteomes" id="UP001174934">
    <property type="component" value="Unassembled WGS sequence"/>
</dbReference>
<reference evidence="2" key="1">
    <citation type="submission" date="2023-06" db="EMBL/GenBank/DDBJ databases">
        <title>Genome-scale phylogeny and comparative genomics of the fungal order Sordariales.</title>
        <authorList>
            <consortium name="Lawrence Berkeley National Laboratory"/>
            <person name="Hensen N."/>
            <person name="Bonometti L."/>
            <person name="Westerberg I."/>
            <person name="Brannstrom I.O."/>
            <person name="Guillou S."/>
            <person name="Cros-Aarteil S."/>
            <person name="Calhoun S."/>
            <person name="Haridas S."/>
            <person name="Kuo A."/>
            <person name="Mondo S."/>
            <person name="Pangilinan J."/>
            <person name="Riley R."/>
            <person name="LaButti K."/>
            <person name="Andreopoulos B."/>
            <person name="Lipzen A."/>
            <person name="Chen C."/>
            <person name="Yanf M."/>
            <person name="Daum C."/>
            <person name="Ng V."/>
            <person name="Clum A."/>
            <person name="Steindorff A."/>
            <person name="Ohm R."/>
            <person name="Martin F."/>
            <person name="Silar P."/>
            <person name="Natvig D."/>
            <person name="Lalanne C."/>
            <person name="Gautier V."/>
            <person name="Ament-velasquez S.L."/>
            <person name="Kruys A."/>
            <person name="Hutchinson M.I."/>
            <person name="Powell A.J."/>
            <person name="Barry K."/>
            <person name="Miller A.N."/>
            <person name="Grigoriev I.V."/>
            <person name="Debuchy R."/>
            <person name="Gladieux P."/>
            <person name="Thoren M.H."/>
            <person name="Johannesson H."/>
        </authorList>
    </citation>
    <scope>NUCLEOTIDE SEQUENCE</scope>
    <source>
        <strain evidence="2">SMH3391-2</strain>
    </source>
</reference>
<organism evidence="2 3">
    <name type="scientific">Bombardia bombarda</name>
    <dbReference type="NCBI Taxonomy" id="252184"/>
    <lineage>
        <taxon>Eukaryota</taxon>
        <taxon>Fungi</taxon>
        <taxon>Dikarya</taxon>
        <taxon>Ascomycota</taxon>
        <taxon>Pezizomycotina</taxon>
        <taxon>Sordariomycetes</taxon>
        <taxon>Sordariomycetidae</taxon>
        <taxon>Sordariales</taxon>
        <taxon>Lasiosphaeriaceae</taxon>
        <taxon>Bombardia</taxon>
    </lineage>
</organism>
<evidence type="ECO:0008006" key="4">
    <source>
        <dbReference type="Google" id="ProtNLM"/>
    </source>
</evidence>
<evidence type="ECO:0000313" key="2">
    <source>
        <dbReference type="EMBL" id="KAK0612676.1"/>
    </source>
</evidence>
<accession>A0AA39T2E5</accession>
<evidence type="ECO:0000313" key="3">
    <source>
        <dbReference type="Proteomes" id="UP001174934"/>
    </source>
</evidence>
<dbReference type="AlphaFoldDB" id="A0AA39T2E5"/>
<gene>
    <name evidence="2" type="ORF">B0T17DRAFT_544270</name>
</gene>